<dbReference type="EMBL" id="JAPWDV010000001">
    <property type="protein sequence ID" value="KAJ6222028.1"/>
    <property type="molecule type" value="Genomic_DNA"/>
</dbReference>
<evidence type="ECO:0000313" key="3">
    <source>
        <dbReference type="Proteomes" id="UP001142055"/>
    </source>
</evidence>
<dbReference type="Proteomes" id="UP001142055">
    <property type="component" value="Chromosome 1"/>
</dbReference>
<evidence type="ECO:0000313" key="2">
    <source>
        <dbReference type="EMBL" id="KAJ6222028.1"/>
    </source>
</evidence>
<accession>A0A9Q0MB62</accession>
<protein>
    <submittedName>
        <fullName evidence="2">Uncharacterized protein</fullName>
    </submittedName>
</protein>
<feature type="region of interest" description="Disordered" evidence="1">
    <location>
        <begin position="43"/>
        <end position="65"/>
    </location>
</feature>
<name>A0A9Q0MB62_BLOTA</name>
<gene>
    <name evidence="2" type="ORF">RDWZM_000573</name>
</gene>
<sequence>MADEQTKDKKTTTTTKTKTMKATNQVKVNLEVERKKKHNALRRRQLNEPVGNNLQSHSADLCIHV</sequence>
<dbReference type="AlphaFoldDB" id="A0A9Q0MB62"/>
<evidence type="ECO:0000256" key="1">
    <source>
        <dbReference type="SAM" id="MobiDB-lite"/>
    </source>
</evidence>
<organism evidence="2 3">
    <name type="scientific">Blomia tropicalis</name>
    <name type="common">Mite</name>
    <dbReference type="NCBI Taxonomy" id="40697"/>
    <lineage>
        <taxon>Eukaryota</taxon>
        <taxon>Metazoa</taxon>
        <taxon>Ecdysozoa</taxon>
        <taxon>Arthropoda</taxon>
        <taxon>Chelicerata</taxon>
        <taxon>Arachnida</taxon>
        <taxon>Acari</taxon>
        <taxon>Acariformes</taxon>
        <taxon>Sarcoptiformes</taxon>
        <taxon>Astigmata</taxon>
        <taxon>Glycyphagoidea</taxon>
        <taxon>Echimyopodidae</taxon>
        <taxon>Blomia</taxon>
    </lineage>
</organism>
<proteinExistence type="predicted"/>
<reference evidence="2" key="1">
    <citation type="submission" date="2022-12" db="EMBL/GenBank/DDBJ databases">
        <title>Genome assemblies of Blomia tropicalis.</title>
        <authorList>
            <person name="Cui Y."/>
        </authorList>
    </citation>
    <scope>NUCLEOTIDE SEQUENCE</scope>
    <source>
        <tissue evidence="2">Adult mites</tissue>
    </source>
</reference>
<keyword evidence="3" id="KW-1185">Reference proteome</keyword>
<comment type="caution">
    <text evidence="2">The sequence shown here is derived from an EMBL/GenBank/DDBJ whole genome shotgun (WGS) entry which is preliminary data.</text>
</comment>